<protein>
    <submittedName>
        <fullName evidence="1">Uncharacterized protein</fullName>
    </submittedName>
</protein>
<name>A0AB36FXH6_ALTMA</name>
<dbReference type="EMBL" id="MIPY01000003">
    <property type="protein sequence ID" value="OES38292.1"/>
    <property type="molecule type" value="Genomic_DNA"/>
</dbReference>
<organism evidence="1 2">
    <name type="scientific">Alteromonas macleodii</name>
    <name type="common">Pseudoalteromonas macleodii</name>
    <dbReference type="NCBI Taxonomy" id="28108"/>
    <lineage>
        <taxon>Bacteria</taxon>
        <taxon>Pseudomonadati</taxon>
        <taxon>Pseudomonadota</taxon>
        <taxon>Gammaproteobacteria</taxon>
        <taxon>Alteromonadales</taxon>
        <taxon>Alteromonadaceae</taxon>
        <taxon>Alteromonas/Salinimonas group</taxon>
        <taxon>Alteromonas</taxon>
    </lineage>
</organism>
<dbReference type="AlphaFoldDB" id="A0AB36FXH6"/>
<reference evidence="1 2" key="1">
    <citation type="submission" date="2016-09" db="EMBL/GenBank/DDBJ databases">
        <title>Draft Genome Sequence of four Alteromonas macleodii strains isolated from copper coupons and grown long-term at elevated copper levels.</title>
        <authorList>
            <person name="Cusick K."/>
            <person name="Dale J."/>
            <person name="Little B."/>
            <person name="Biffinger J."/>
        </authorList>
    </citation>
    <scope>NUCLEOTIDE SEQUENCE [LARGE SCALE GENOMIC DNA]</scope>
    <source>
        <strain evidence="1 2">KCP01</strain>
    </source>
</reference>
<dbReference type="RefSeq" id="WP_069943569.1">
    <property type="nucleotide sequence ID" value="NZ_MIPW01000003.1"/>
</dbReference>
<keyword evidence="2" id="KW-1185">Reference proteome</keyword>
<gene>
    <name evidence="1" type="ORF">BFV95_0265</name>
</gene>
<evidence type="ECO:0000313" key="1">
    <source>
        <dbReference type="EMBL" id="OES38292.1"/>
    </source>
</evidence>
<comment type="caution">
    <text evidence="1">The sequence shown here is derived from an EMBL/GenBank/DDBJ whole genome shotgun (WGS) entry which is preliminary data.</text>
</comment>
<dbReference type="Proteomes" id="UP000095392">
    <property type="component" value="Unassembled WGS sequence"/>
</dbReference>
<evidence type="ECO:0000313" key="2">
    <source>
        <dbReference type="Proteomes" id="UP000095392"/>
    </source>
</evidence>
<proteinExistence type="predicted"/>
<accession>A0AB36FXH6</accession>
<sequence length="243" mass="28478">MKRKTFDTETWIGQGEALLKLGLNVSKENTIHHETMNTIALNLPLLRKAFNAGKKDKAEKITNELNSLNSDIDDKVWKIWTTRIRVKKNNEKKNTVRLENESLTYVKDYSKAKKTTVNSLLKDLNHEYFFVEKSQKKYLDSFIELTVEEKTLFNFICRKLVNCIKEKEKIDLTKIALEARGEIPVRGNIYQFGSLNHKIEPTVNYTKKPLKKVLQQGSIIYLVEPLPRRILRLLVLLRQRYLN</sequence>